<dbReference type="FunFam" id="1.10.510.10:FF:000119">
    <property type="entry name" value="Putative map kinase-interacting serine/threonine-protein kinase 1"/>
    <property type="match status" value="1"/>
</dbReference>
<dbReference type="GO" id="GO:0005634">
    <property type="term" value="C:nucleus"/>
    <property type="evidence" value="ECO:0000318"/>
    <property type="project" value="GO_Central"/>
</dbReference>
<dbReference type="PROSITE" id="PS00107">
    <property type="entry name" value="PROTEIN_KINASE_ATP"/>
    <property type="match status" value="1"/>
</dbReference>
<dbReference type="SUPFAM" id="SSF56112">
    <property type="entry name" value="Protein kinase-like (PK-like)"/>
    <property type="match status" value="1"/>
</dbReference>
<evidence type="ECO:0000256" key="9">
    <source>
        <dbReference type="ARBA" id="ARBA00022840"/>
    </source>
</evidence>
<evidence type="ECO:0000256" key="11">
    <source>
        <dbReference type="ARBA" id="ARBA00022845"/>
    </source>
</evidence>
<evidence type="ECO:0000256" key="12">
    <source>
        <dbReference type="ARBA" id="ARBA00047899"/>
    </source>
</evidence>
<dbReference type="RefSeq" id="XP_779905.1">
    <property type="nucleotide sequence ID" value="XM_774812.5"/>
</dbReference>
<evidence type="ECO:0000256" key="7">
    <source>
        <dbReference type="ARBA" id="ARBA00022741"/>
    </source>
</evidence>
<accession>A0A7M7RBK7</accession>
<keyword evidence="8" id="KW-0418">Kinase</keyword>
<dbReference type="OrthoDB" id="5794026at2759"/>
<dbReference type="GO" id="GO:0046872">
    <property type="term" value="F:metal ion binding"/>
    <property type="evidence" value="ECO:0007669"/>
    <property type="project" value="UniProtKB-KW"/>
</dbReference>
<evidence type="ECO:0000259" key="16">
    <source>
        <dbReference type="PROSITE" id="PS50011"/>
    </source>
</evidence>
<dbReference type="AlphaFoldDB" id="A0A7M7RBK7"/>
<reference evidence="18" key="1">
    <citation type="submission" date="2015-02" db="EMBL/GenBank/DDBJ databases">
        <title>Genome sequencing for Strongylocentrotus purpuratus.</title>
        <authorList>
            <person name="Murali S."/>
            <person name="Liu Y."/>
            <person name="Vee V."/>
            <person name="English A."/>
            <person name="Wang M."/>
            <person name="Skinner E."/>
            <person name="Han Y."/>
            <person name="Muzny D.M."/>
            <person name="Worley K.C."/>
            <person name="Gibbs R.A."/>
        </authorList>
    </citation>
    <scope>NUCLEOTIDE SEQUENCE</scope>
</reference>
<dbReference type="Proteomes" id="UP000007110">
    <property type="component" value="Unassembled WGS sequence"/>
</dbReference>
<dbReference type="GO" id="GO:0005737">
    <property type="term" value="C:cytoplasm"/>
    <property type="evidence" value="ECO:0000318"/>
    <property type="project" value="GO_Central"/>
</dbReference>
<feature type="compositionally biased region" description="Polar residues" evidence="15">
    <location>
        <begin position="14"/>
        <end position="23"/>
    </location>
</feature>
<comment type="cofactor">
    <cofactor evidence="1">
        <name>Mg(2+)</name>
        <dbReference type="ChEBI" id="CHEBI:18420"/>
    </cofactor>
</comment>
<dbReference type="Gene3D" id="3.30.200.20">
    <property type="entry name" value="Phosphorylase Kinase, domain 1"/>
    <property type="match status" value="1"/>
</dbReference>
<dbReference type="CTD" id="2872"/>
<name>A0A7M7RBK7_STRPU</name>
<proteinExistence type="inferred from homology"/>
<keyword evidence="11" id="KW-0810">Translation regulation</keyword>
<dbReference type="InterPro" id="IPR011009">
    <property type="entry name" value="Kinase-like_dom_sf"/>
</dbReference>
<protein>
    <recommendedName>
        <fullName evidence="3">non-specific serine/threonine protein kinase</fullName>
        <ecNumber evidence="3">2.7.11.1</ecNumber>
    </recommendedName>
</protein>
<dbReference type="Pfam" id="PF00069">
    <property type="entry name" value="Pkinase"/>
    <property type="match status" value="1"/>
</dbReference>
<keyword evidence="4" id="KW-0723">Serine/threonine-protein kinase</keyword>
<dbReference type="GO" id="GO:0006417">
    <property type="term" value="P:regulation of translation"/>
    <property type="evidence" value="ECO:0007669"/>
    <property type="project" value="UniProtKB-KW"/>
</dbReference>
<dbReference type="InterPro" id="IPR000719">
    <property type="entry name" value="Prot_kinase_dom"/>
</dbReference>
<comment type="catalytic activity">
    <reaction evidence="13">
        <text>L-seryl-[protein] + ATP = O-phospho-L-seryl-[protein] + ADP + H(+)</text>
        <dbReference type="Rhea" id="RHEA:17989"/>
        <dbReference type="Rhea" id="RHEA-COMP:9863"/>
        <dbReference type="Rhea" id="RHEA-COMP:11604"/>
        <dbReference type="ChEBI" id="CHEBI:15378"/>
        <dbReference type="ChEBI" id="CHEBI:29999"/>
        <dbReference type="ChEBI" id="CHEBI:30616"/>
        <dbReference type="ChEBI" id="CHEBI:83421"/>
        <dbReference type="ChEBI" id="CHEBI:456216"/>
        <dbReference type="EC" id="2.7.11.1"/>
    </reaction>
</comment>
<dbReference type="Gene3D" id="1.10.510.10">
    <property type="entry name" value="Transferase(Phosphotransferase) domain 1"/>
    <property type="match status" value="1"/>
</dbReference>
<feature type="binding site" evidence="14">
    <location>
        <position position="144"/>
    </location>
    <ligand>
        <name>ATP</name>
        <dbReference type="ChEBI" id="CHEBI:30616"/>
    </ligand>
</feature>
<reference evidence="17" key="2">
    <citation type="submission" date="2021-01" db="UniProtKB">
        <authorList>
            <consortium name="EnsemblMetazoa"/>
        </authorList>
    </citation>
    <scope>IDENTIFICATION</scope>
</reference>
<evidence type="ECO:0000256" key="3">
    <source>
        <dbReference type="ARBA" id="ARBA00012513"/>
    </source>
</evidence>
<evidence type="ECO:0000256" key="4">
    <source>
        <dbReference type="ARBA" id="ARBA00022527"/>
    </source>
</evidence>
<dbReference type="RefSeq" id="XP_011680793.1">
    <property type="nucleotide sequence ID" value="XM_011682491.2"/>
</dbReference>
<dbReference type="GO" id="GO:0009931">
    <property type="term" value="F:calcium-dependent protein serine/threonine kinase activity"/>
    <property type="evidence" value="ECO:0000318"/>
    <property type="project" value="GO_Central"/>
</dbReference>
<evidence type="ECO:0000256" key="5">
    <source>
        <dbReference type="ARBA" id="ARBA00022679"/>
    </source>
</evidence>
<dbReference type="EnsemblMetazoa" id="XM_011682492">
    <property type="protein sequence ID" value="XP_011680794"/>
    <property type="gene ID" value="LOC575733"/>
</dbReference>
<dbReference type="SMART" id="SM00220">
    <property type="entry name" value="S_TKc"/>
    <property type="match status" value="1"/>
</dbReference>
<dbReference type="CDD" id="cd14090">
    <property type="entry name" value="STKc_Mnk"/>
    <property type="match status" value="1"/>
</dbReference>
<keyword evidence="7 14" id="KW-0547">Nucleotide-binding</keyword>
<dbReference type="FunFam" id="3.30.200.20:FF:000093">
    <property type="entry name" value="Putative map kinase-interacting serine/threonine-protein kinase 1"/>
    <property type="match status" value="1"/>
</dbReference>
<dbReference type="EnsemblMetazoa" id="XM_011682491">
    <property type="protein sequence ID" value="XP_011680793"/>
    <property type="gene ID" value="LOC575733"/>
</dbReference>
<dbReference type="EC" id="2.7.11.1" evidence="3"/>
<dbReference type="GO" id="GO:0035556">
    <property type="term" value="P:intracellular signal transduction"/>
    <property type="evidence" value="ECO:0000318"/>
    <property type="project" value="GO_Central"/>
</dbReference>
<dbReference type="RefSeq" id="XP_011680794.1">
    <property type="nucleotide sequence ID" value="XM_011682492.2"/>
</dbReference>
<dbReference type="OMA" id="KCGWERG"/>
<evidence type="ECO:0000256" key="2">
    <source>
        <dbReference type="ARBA" id="ARBA00006692"/>
    </source>
</evidence>
<feature type="domain" description="Protein kinase" evidence="16">
    <location>
        <begin position="115"/>
        <end position="402"/>
    </location>
</feature>
<evidence type="ECO:0000313" key="17">
    <source>
        <dbReference type="EnsemblMetazoa" id="XP_779905"/>
    </source>
</evidence>
<dbReference type="GO" id="GO:0005516">
    <property type="term" value="F:calmodulin binding"/>
    <property type="evidence" value="ECO:0000318"/>
    <property type="project" value="GO_Central"/>
</dbReference>
<keyword evidence="5" id="KW-0808">Transferase</keyword>
<keyword evidence="18" id="KW-1185">Reference proteome</keyword>
<dbReference type="InParanoid" id="A0A7M7RBK7"/>
<evidence type="ECO:0000256" key="8">
    <source>
        <dbReference type="ARBA" id="ARBA00022777"/>
    </source>
</evidence>
<comment type="catalytic activity">
    <reaction evidence="12">
        <text>L-threonyl-[protein] + ATP = O-phospho-L-threonyl-[protein] + ADP + H(+)</text>
        <dbReference type="Rhea" id="RHEA:46608"/>
        <dbReference type="Rhea" id="RHEA-COMP:11060"/>
        <dbReference type="Rhea" id="RHEA-COMP:11605"/>
        <dbReference type="ChEBI" id="CHEBI:15378"/>
        <dbReference type="ChEBI" id="CHEBI:30013"/>
        <dbReference type="ChEBI" id="CHEBI:30616"/>
        <dbReference type="ChEBI" id="CHEBI:61977"/>
        <dbReference type="ChEBI" id="CHEBI:456216"/>
        <dbReference type="EC" id="2.7.11.1"/>
    </reaction>
</comment>
<dbReference type="PANTHER" id="PTHR24349">
    <property type="entry name" value="SERINE/THREONINE-PROTEIN KINASE"/>
    <property type="match status" value="1"/>
</dbReference>
<dbReference type="KEGG" id="spu:575733"/>
<organism evidence="17 18">
    <name type="scientific">Strongylocentrotus purpuratus</name>
    <name type="common">Purple sea urchin</name>
    <dbReference type="NCBI Taxonomy" id="7668"/>
    <lineage>
        <taxon>Eukaryota</taxon>
        <taxon>Metazoa</taxon>
        <taxon>Echinodermata</taxon>
        <taxon>Eleutherozoa</taxon>
        <taxon>Echinozoa</taxon>
        <taxon>Echinoidea</taxon>
        <taxon>Euechinoidea</taxon>
        <taxon>Echinacea</taxon>
        <taxon>Camarodonta</taxon>
        <taxon>Echinidea</taxon>
        <taxon>Strongylocentrotidae</taxon>
        <taxon>Strongylocentrotus</taxon>
    </lineage>
</organism>
<dbReference type="GeneID" id="575733"/>
<evidence type="ECO:0000256" key="13">
    <source>
        <dbReference type="ARBA" id="ARBA00048679"/>
    </source>
</evidence>
<comment type="similarity">
    <text evidence="2">Belongs to the protein kinase superfamily. CAMK Ser/Thr protein kinase family.</text>
</comment>
<dbReference type="InterPro" id="IPR008271">
    <property type="entry name" value="Ser/Thr_kinase_AS"/>
</dbReference>
<evidence type="ECO:0000256" key="15">
    <source>
        <dbReference type="SAM" id="MobiDB-lite"/>
    </source>
</evidence>
<evidence type="ECO:0000313" key="18">
    <source>
        <dbReference type="Proteomes" id="UP000007110"/>
    </source>
</evidence>
<sequence>MRSFVFPTVCPQDSYPSQETTPITKMPTGDKMTVSQRPPATAAVQMPDCKATAENYANNNIADETCLLSEQMDLMMSISSVEDFHSGLDDSRRKRKKKKKRTSGIVPNRFEDVYDLTGELLGSGSYASVRTCRQISSGKEYAVKMMEKRPGNSRTKIFREVETLYHCQGHNNILQLIEYFEDDDRFYLIFEKMYGGALLQHIEQRGTFTEQEASQVIRDIASALSFLHNKGIAHRDLKPENILCESMYSISPIKICDFGLGSGIHLSSQYNTPVTTPELLTPVGSAEFMAPEIVEAFIYDLQATVYDKRCDLWSLGVILYILLCGHPPFVGSCGEDCGWDRGEACQDCEELLLHCIQSGEYDFHGAEWEHISAGAKDLISHLLVRDAKQRYTAGMVLNHPWVKQPPSTPLLTPAIIKRNNSAKDLSQFAADAVACNRLVAQKEEDEIQEEVIEEDVDTEDDGGICIIRPSGQLNNGGLNNFGLSPPGQSALAKRRAAMHSQGRDQCITIQA</sequence>
<dbReference type="PROSITE" id="PS50011">
    <property type="entry name" value="PROTEIN_KINASE_DOM"/>
    <property type="match status" value="1"/>
</dbReference>
<dbReference type="EnsemblMetazoa" id="XM_774812">
    <property type="protein sequence ID" value="XP_779905"/>
    <property type="gene ID" value="LOC575733"/>
</dbReference>
<keyword evidence="6" id="KW-0479">Metal-binding</keyword>
<dbReference type="InterPro" id="IPR017441">
    <property type="entry name" value="Protein_kinase_ATP_BS"/>
</dbReference>
<evidence type="ECO:0000256" key="6">
    <source>
        <dbReference type="ARBA" id="ARBA00022723"/>
    </source>
</evidence>
<dbReference type="GO" id="GO:0004683">
    <property type="term" value="F:calcium/calmodulin-dependent protein kinase activity"/>
    <property type="evidence" value="ECO:0000318"/>
    <property type="project" value="GO_Central"/>
</dbReference>
<feature type="region of interest" description="Disordered" evidence="15">
    <location>
        <begin position="12"/>
        <end position="34"/>
    </location>
</feature>
<dbReference type="InterPro" id="IPR050205">
    <property type="entry name" value="CDPK_Ser/Thr_kinases"/>
</dbReference>
<evidence type="ECO:0000256" key="10">
    <source>
        <dbReference type="ARBA" id="ARBA00022842"/>
    </source>
</evidence>
<dbReference type="GO" id="GO:0005524">
    <property type="term" value="F:ATP binding"/>
    <property type="evidence" value="ECO:0007669"/>
    <property type="project" value="UniProtKB-UniRule"/>
</dbReference>
<evidence type="ECO:0000256" key="14">
    <source>
        <dbReference type="PROSITE-ProRule" id="PRU10141"/>
    </source>
</evidence>
<dbReference type="PROSITE" id="PS00108">
    <property type="entry name" value="PROTEIN_KINASE_ST"/>
    <property type="match status" value="1"/>
</dbReference>
<keyword evidence="9 14" id="KW-0067">ATP-binding</keyword>
<keyword evidence="10" id="KW-0460">Magnesium</keyword>
<evidence type="ECO:0000256" key="1">
    <source>
        <dbReference type="ARBA" id="ARBA00001946"/>
    </source>
</evidence>